<accession>A0ACA9M8U9</accession>
<reference evidence="1" key="1">
    <citation type="submission" date="2021-06" db="EMBL/GenBank/DDBJ databases">
        <authorList>
            <person name="Kallberg Y."/>
            <person name="Tangrot J."/>
            <person name="Rosling A."/>
        </authorList>
    </citation>
    <scope>NUCLEOTIDE SEQUENCE</scope>
    <source>
        <strain evidence="1">AU212A</strain>
    </source>
</reference>
<evidence type="ECO:0000313" key="1">
    <source>
        <dbReference type="EMBL" id="CAG8574920.1"/>
    </source>
</evidence>
<organism evidence="1 2">
    <name type="scientific">Scutellospora calospora</name>
    <dbReference type="NCBI Taxonomy" id="85575"/>
    <lineage>
        <taxon>Eukaryota</taxon>
        <taxon>Fungi</taxon>
        <taxon>Fungi incertae sedis</taxon>
        <taxon>Mucoromycota</taxon>
        <taxon>Glomeromycotina</taxon>
        <taxon>Glomeromycetes</taxon>
        <taxon>Diversisporales</taxon>
        <taxon>Gigasporaceae</taxon>
        <taxon>Scutellospora</taxon>
    </lineage>
</organism>
<dbReference type="EMBL" id="CAJVPM010010652">
    <property type="protein sequence ID" value="CAG8574920.1"/>
    <property type="molecule type" value="Genomic_DNA"/>
</dbReference>
<protein>
    <submittedName>
        <fullName evidence="1">5577_t:CDS:1</fullName>
    </submittedName>
</protein>
<gene>
    <name evidence="1" type="ORF">SCALOS_LOCUS5981</name>
</gene>
<dbReference type="Proteomes" id="UP000789860">
    <property type="component" value="Unassembled WGS sequence"/>
</dbReference>
<proteinExistence type="predicted"/>
<keyword evidence="2" id="KW-1185">Reference proteome</keyword>
<name>A0ACA9M8U9_9GLOM</name>
<evidence type="ECO:0000313" key="2">
    <source>
        <dbReference type="Proteomes" id="UP000789860"/>
    </source>
</evidence>
<sequence length="430" mass="46992">MTNIGVTVTFVLDLRSFSSLHTRRNNNPSRSRLVKIINARLIRDHQIISDDVLYLYNGKIIDPQTYFFTFGDSPDIVVDAKGLLVAPGYIDVQINGAFGVDFSQWQSEEKMREGLDKVAKGLLKYGCTSFIPTIISSGIEIYQKVLPFLKPRKGNKNIGAEILGAHVEGPFIMPSKRGAHEESHLRVASGGFSDFVKVYNLNEGKDQIVKIVTIAPEVEGVLDSVEDLVHNAGITVSLGHSSATVAQAELAVEKGARFITHLFNAMQQFHHRDPGIIGLLGTTRIPRPYYGIICDGIHVHPNSIKIAYDSHPSGAVLITDAMAAMGLSPGDYTLGDIPVRKIDDERVEVIEDGRLAGSVITIDACVRNFRKFTGCSIIEAVEAATLHPAELLGIQTIKGTLNVGADADLVFLDDDLRVMRCFIAGEEIEI</sequence>
<comment type="caution">
    <text evidence="1">The sequence shown here is derived from an EMBL/GenBank/DDBJ whole genome shotgun (WGS) entry which is preliminary data.</text>
</comment>